<keyword evidence="2" id="KW-0813">Transport</keyword>
<dbReference type="InterPro" id="IPR003439">
    <property type="entry name" value="ABC_transporter-like_ATP-bd"/>
</dbReference>
<dbReference type="PANTHER" id="PTHR43335:SF8">
    <property type="entry name" value="ABC TRANSPORTER, ATP-BINDING PROTEIN"/>
    <property type="match status" value="1"/>
</dbReference>
<keyword evidence="7" id="KW-1185">Reference proteome</keyword>
<sequence length="301" mass="33692">MSDILLETHALTKQFRKHKAVDEINMHIKRGGIYGFIGRNGAGKTTFLKMISGLANPSSGDYSLFGYSGKDLSKVRSRVGCLIEEPGLYINMSAYDNLMIKAKLFGISDKKYVSELLDMVGLADVGKKKTKNFSLGMKQRLGIALAMVGNPDFLVLDEPINGLDPQGIVEVRDMLAGLAKERNITILISSHILEELSKVCTDFGIIHKGNLLQELSQEQLMQQCSKRIELVLDEPKKAVVTLDEIGVHDYEVIDKSHIYIYERLEESAYINERLVNSGVCPREIKVNQEELESYFLNMTAD</sequence>
<name>A0AAW3JWI9_9FIRM</name>
<dbReference type="InterPro" id="IPR017871">
    <property type="entry name" value="ABC_transporter-like_CS"/>
</dbReference>
<dbReference type="Gene3D" id="3.40.50.300">
    <property type="entry name" value="P-loop containing nucleotide triphosphate hydrolases"/>
    <property type="match status" value="1"/>
</dbReference>
<comment type="caution">
    <text evidence="6">The sequence shown here is derived from an EMBL/GenBank/DDBJ whole genome shotgun (WGS) entry which is preliminary data.</text>
</comment>
<comment type="similarity">
    <text evidence="1">Belongs to the ABC transporter superfamily.</text>
</comment>
<proteinExistence type="inferred from homology"/>
<dbReference type="PANTHER" id="PTHR43335">
    <property type="entry name" value="ABC TRANSPORTER, ATP-BINDING PROTEIN"/>
    <property type="match status" value="1"/>
</dbReference>
<dbReference type="PROSITE" id="PS00211">
    <property type="entry name" value="ABC_TRANSPORTER_1"/>
    <property type="match status" value="1"/>
</dbReference>
<gene>
    <name evidence="6" type="ORF">APZ18_05010</name>
</gene>
<feature type="domain" description="ABC transporter" evidence="5">
    <location>
        <begin position="6"/>
        <end position="233"/>
    </location>
</feature>
<dbReference type="InterPro" id="IPR027417">
    <property type="entry name" value="P-loop_NTPase"/>
</dbReference>
<dbReference type="Proteomes" id="UP000050833">
    <property type="component" value="Unassembled WGS sequence"/>
</dbReference>
<keyword evidence="4 6" id="KW-0067">ATP-binding</keyword>
<dbReference type="SUPFAM" id="SSF52540">
    <property type="entry name" value="P-loop containing nucleoside triphosphate hydrolases"/>
    <property type="match status" value="1"/>
</dbReference>
<accession>A0AAW3JWI9</accession>
<evidence type="ECO:0000259" key="5">
    <source>
        <dbReference type="PROSITE" id="PS50893"/>
    </source>
</evidence>
<protein>
    <submittedName>
        <fullName evidence="6">Bacitracin ABC transporter ATP-binding protein</fullName>
    </submittedName>
</protein>
<dbReference type="GO" id="GO:0005524">
    <property type="term" value="F:ATP binding"/>
    <property type="evidence" value="ECO:0007669"/>
    <property type="project" value="UniProtKB-KW"/>
</dbReference>
<dbReference type="InterPro" id="IPR003593">
    <property type="entry name" value="AAA+_ATPase"/>
</dbReference>
<evidence type="ECO:0000313" key="6">
    <source>
        <dbReference type="EMBL" id="KQC86538.1"/>
    </source>
</evidence>
<dbReference type="AlphaFoldDB" id="A0AAW3JWI9"/>
<dbReference type="RefSeq" id="WP_055942177.1">
    <property type="nucleotide sequence ID" value="NZ_JAQDCV010000001.1"/>
</dbReference>
<dbReference type="PROSITE" id="PS50893">
    <property type="entry name" value="ABC_TRANSPORTER_2"/>
    <property type="match status" value="1"/>
</dbReference>
<organism evidence="6 7">
    <name type="scientific">Butyribacter intestini</name>
    <dbReference type="NCBI Taxonomy" id="1703332"/>
    <lineage>
        <taxon>Bacteria</taxon>
        <taxon>Bacillati</taxon>
        <taxon>Bacillota</taxon>
        <taxon>Clostridia</taxon>
        <taxon>Lachnospirales</taxon>
        <taxon>Lachnospiraceae</taxon>
        <taxon>Butyribacter</taxon>
    </lineage>
</organism>
<dbReference type="CDD" id="cd03268">
    <property type="entry name" value="ABC_BcrA_bacitracin_resist"/>
    <property type="match status" value="1"/>
</dbReference>
<dbReference type="Pfam" id="PF00005">
    <property type="entry name" value="ABC_tran"/>
    <property type="match status" value="1"/>
</dbReference>
<evidence type="ECO:0000256" key="4">
    <source>
        <dbReference type="ARBA" id="ARBA00022840"/>
    </source>
</evidence>
<dbReference type="EMBL" id="LLKB01000001">
    <property type="protein sequence ID" value="KQC86538.1"/>
    <property type="molecule type" value="Genomic_DNA"/>
</dbReference>
<evidence type="ECO:0000313" key="7">
    <source>
        <dbReference type="Proteomes" id="UP000050833"/>
    </source>
</evidence>
<reference evidence="6 7" key="1">
    <citation type="submission" date="2015-10" db="EMBL/GenBank/DDBJ databases">
        <title>Butyribacter intestini gen. nov., sp. nov., a butyric acid-producing bacterium of the family Lachnospiraceae isolated from the human faeces.</title>
        <authorList>
            <person name="Zou Y."/>
            <person name="Xue W."/>
            <person name="Luo G."/>
            <person name="Lv M."/>
        </authorList>
    </citation>
    <scope>NUCLEOTIDE SEQUENCE [LARGE SCALE GENOMIC DNA]</scope>
    <source>
        <strain evidence="6 7">TF01-11</strain>
    </source>
</reference>
<dbReference type="SMART" id="SM00382">
    <property type="entry name" value="AAA"/>
    <property type="match status" value="1"/>
</dbReference>
<evidence type="ECO:0000256" key="3">
    <source>
        <dbReference type="ARBA" id="ARBA00022741"/>
    </source>
</evidence>
<keyword evidence="3" id="KW-0547">Nucleotide-binding</keyword>
<evidence type="ECO:0000256" key="1">
    <source>
        <dbReference type="ARBA" id="ARBA00005417"/>
    </source>
</evidence>
<dbReference type="GO" id="GO:0016887">
    <property type="term" value="F:ATP hydrolysis activity"/>
    <property type="evidence" value="ECO:0007669"/>
    <property type="project" value="InterPro"/>
</dbReference>
<evidence type="ECO:0000256" key="2">
    <source>
        <dbReference type="ARBA" id="ARBA00022448"/>
    </source>
</evidence>